<evidence type="ECO:0000256" key="1">
    <source>
        <dbReference type="SAM" id="Phobius"/>
    </source>
</evidence>
<proteinExistence type="predicted"/>
<keyword evidence="1" id="KW-0812">Transmembrane</keyword>
<evidence type="ECO:0008006" key="4">
    <source>
        <dbReference type="Google" id="ProtNLM"/>
    </source>
</evidence>
<evidence type="ECO:0000313" key="2">
    <source>
        <dbReference type="EMBL" id="MDQ0378180.1"/>
    </source>
</evidence>
<organism evidence="2 3">
    <name type="scientific">Amycolatopsis thermophila</name>
    <dbReference type="NCBI Taxonomy" id="206084"/>
    <lineage>
        <taxon>Bacteria</taxon>
        <taxon>Bacillati</taxon>
        <taxon>Actinomycetota</taxon>
        <taxon>Actinomycetes</taxon>
        <taxon>Pseudonocardiales</taxon>
        <taxon>Pseudonocardiaceae</taxon>
        <taxon>Amycolatopsis</taxon>
    </lineage>
</organism>
<comment type="caution">
    <text evidence="2">The sequence shown here is derived from an EMBL/GenBank/DDBJ whole genome shotgun (WGS) entry which is preliminary data.</text>
</comment>
<sequence length="439" mass="46832">MIPRKLEWLRWGCLAAAIVVLVVFLVAQKQTVDVSYGQSPASSAYVEGSAGEISDASVPSSEEMTALLRANSVVRLPGSIAQWDEQRVRDAIGTKDVRILVAPPGLTEDERDRVKDVEATIHIVGTEVTSDAGQAVADRITGWRAQFATGDVTSLLLLLIAKATDQPEPPDTDTLRFREPTPAELAPVTADLRATGTHIAPGATLTGLPDSAATAFPGGALFVVLPRQPAGQPVPDYGTALTAVFPDRPLVVMIGDWVEYHGPQAADFAEVAAASFYSRFGDRLSTYAYPQRNILGAYLARVTDVRYSGLFDRPLPYQPFDPLRVALPALPWVFAGCALVFLVLSARTIRPRAPARTGSPARLAGLTALAIEVSGLSSDPSLTRAIATLQSAGEALGQNLPDSHVAALLDDAAAELDHVARTLGRREYRPAVYLRGRLA</sequence>
<dbReference type="RefSeq" id="WP_306990777.1">
    <property type="nucleotide sequence ID" value="NZ_JAUSUT010000001.1"/>
</dbReference>
<feature type="transmembrane region" description="Helical" evidence="1">
    <location>
        <begin position="325"/>
        <end position="346"/>
    </location>
</feature>
<gene>
    <name evidence="2" type="ORF">FB470_002174</name>
</gene>
<keyword evidence="3" id="KW-1185">Reference proteome</keyword>
<reference evidence="2 3" key="1">
    <citation type="submission" date="2023-07" db="EMBL/GenBank/DDBJ databases">
        <title>Sequencing the genomes of 1000 actinobacteria strains.</title>
        <authorList>
            <person name="Klenk H.-P."/>
        </authorList>
    </citation>
    <scope>NUCLEOTIDE SEQUENCE [LARGE SCALE GENOMIC DNA]</scope>
    <source>
        <strain evidence="2 3">DSM 45805</strain>
    </source>
</reference>
<name>A0ABU0ESA0_9PSEU</name>
<keyword evidence="1" id="KW-1133">Transmembrane helix</keyword>
<accession>A0ABU0ESA0</accession>
<protein>
    <recommendedName>
        <fullName evidence="4">DUF4350 domain-containing protein</fullName>
    </recommendedName>
</protein>
<keyword evidence="1" id="KW-0472">Membrane</keyword>
<dbReference type="Proteomes" id="UP001229651">
    <property type="component" value="Unassembled WGS sequence"/>
</dbReference>
<evidence type="ECO:0000313" key="3">
    <source>
        <dbReference type="Proteomes" id="UP001229651"/>
    </source>
</evidence>
<dbReference type="EMBL" id="JAUSUT010000001">
    <property type="protein sequence ID" value="MDQ0378180.1"/>
    <property type="molecule type" value="Genomic_DNA"/>
</dbReference>